<dbReference type="InterPro" id="IPR036465">
    <property type="entry name" value="vWFA_dom_sf"/>
</dbReference>
<keyword evidence="5" id="KW-0256">Endoplasmic reticulum</keyword>
<accession>A0A9N9HQC1</accession>
<keyword evidence="4 13" id="KW-0812">Transmembrane</keyword>
<dbReference type="PANTHER" id="PTHR15451">
    <property type="entry name" value="ERGOSTEROL BIOSYNTHETIC PROTEIN 28-RELATED"/>
    <property type="match status" value="1"/>
</dbReference>
<feature type="domain" description="VWFA" evidence="14">
    <location>
        <begin position="9"/>
        <end position="118"/>
    </location>
</feature>
<dbReference type="InterPro" id="IPR005352">
    <property type="entry name" value="Erg28"/>
</dbReference>
<dbReference type="SUPFAM" id="SSF53300">
    <property type="entry name" value="vWA-like"/>
    <property type="match status" value="1"/>
</dbReference>
<name>A0A9N9HQC1_9GLOM</name>
<keyword evidence="6" id="KW-0752">Steroid biosynthesis</keyword>
<evidence type="ECO:0000256" key="11">
    <source>
        <dbReference type="ARBA" id="ARBA00023166"/>
    </source>
</evidence>
<evidence type="ECO:0000256" key="8">
    <source>
        <dbReference type="ARBA" id="ARBA00023011"/>
    </source>
</evidence>
<keyword evidence="7 13" id="KW-1133">Transmembrane helix</keyword>
<dbReference type="CDD" id="cd00198">
    <property type="entry name" value="vWFA"/>
    <property type="match status" value="1"/>
</dbReference>
<evidence type="ECO:0000256" key="6">
    <source>
        <dbReference type="ARBA" id="ARBA00022955"/>
    </source>
</evidence>
<dbReference type="InterPro" id="IPR002035">
    <property type="entry name" value="VWF_A"/>
</dbReference>
<dbReference type="Pfam" id="PF13519">
    <property type="entry name" value="VWA_2"/>
    <property type="match status" value="1"/>
</dbReference>
<evidence type="ECO:0000256" key="5">
    <source>
        <dbReference type="ARBA" id="ARBA00022824"/>
    </source>
</evidence>
<comment type="subcellular location">
    <subcellularLocation>
        <location evidence="1">Endoplasmic reticulum membrane</location>
        <topology evidence="1">Multi-pass membrane protein</topology>
    </subcellularLocation>
</comment>
<keyword evidence="12" id="KW-0753">Steroid metabolism</keyword>
<dbReference type="AlphaFoldDB" id="A0A9N9HQC1"/>
<organism evidence="15 16">
    <name type="scientific">Funneliformis caledonium</name>
    <dbReference type="NCBI Taxonomy" id="1117310"/>
    <lineage>
        <taxon>Eukaryota</taxon>
        <taxon>Fungi</taxon>
        <taxon>Fungi incertae sedis</taxon>
        <taxon>Mucoromycota</taxon>
        <taxon>Glomeromycotina</taxon>
        <taxon>Glomeromycetes</taxon>
        <taxon>Glomerales</taxon>
        <taxon>Glomeraceae</taxon>
        <taxon>Funneliformis</taxon>
    </lineage>
</organism>
<keyword evidence="9" id="KW-0443">Lipid metabolism</keyword>
<dbReference type="Gene3D" id="3.40.50.410">
    <property type="entry name" value="von Willebrand factor, type A domain"/>
    <property type="match status" value="1"/>
</dbReference>
<dbReference type="GO" id="GO:0016126">
    <property type="term" value="P:sterol biosynthetic process"/>
    <property type="evidence" value="ECO:0007669"/>
    <property type="project" value="UniProtKB-KW"/>
</dbReference>
<evidence type="ECO:0000256" key="10">
    <source>
        <dbReference type="ARBA" id="ARBA00023136"/>
    </source>
</evidence>
<feature type="non-terminal residue" evidence="15">
    <location>
        <position position="1"/>
    </location>
</feature>
<evidence type="ECO:0000256" key="1">
    <source>
        <dbReference type="ARBA" id="ARBA00004477"/>
    </source>
</evidence>
<dbReference type="EMBL" id="CAJVPQ010007786">
    <property type="protein sequence ID" value="CAG8700443.1"/>
    <property type="molecule type" value="Genomic_DNA"/>
</dbReference>
<evidence type="ECO:0000313" key="15">
    <source>
        <dbReference type="EMBL" id="CAG8700443.1"/>
    </source>
</evidence>
<evidence type="ECO:0000256" key="7">
    <source>
        <dbReference type="ARBA" id="ARBA00022989"/>
    </source>
</evidence>
<feature type="transmembrane region" description="Helical" evidence="13">
    <location>
        <begin position="486"/>
        <end position="508"/>
    </location>
</feature>
<comment type="caution">
    <text evidence="15">The sequence shown here is derived from an EMBL/GenBank/DDBJ whole genome shotgun (WGS) entry which is preliminary data.</text>
</comment>
<reference evidence="15" key="1">
    <citation type="submission" date="2021-06" db="EMBL/GenBank/DDBJ databases">
        <authorList>
            <person name="Kallberg Y."/>
            <person name="Tangrot J."/>
            <person name="Rosling A."/>
        </authorList>
    </citation>
    <scope>NUCLEOTIDE SEQUENCE</scope>
    <source>
        <strain evidence="15">UK204</strain>
    </source>
</reference>
<sequence length="567" mass="65451">MEQQLPEVTVILLDGSKNMLSSSNQLETKFDSSRYLILHYLQKCKWNTLSVISFASECQILHSFTKNHDSLIMTINEWKFTPEDSNREMKAACEFVEQYVTNTFGPDQVCQIIILTDGSSPQGRDLSEEDGSRPIQFRNPLWKLHLICLSDAITKSEHTQSKSRILEEYKKLLNRRIPQRITKNHPKGVYTLEKEVLPSRGLLLCGQLRFPIKVYPVLPDVDYVHEMTKTLSIVAFKSKEKFLIEPSILRLWIFIDEEYGDKKEEDKPLQNHSEFFPVLGECLRKENRVAIVWMKGDNYATIEPPPITDDQDPNEQGSFMYFTIYKSEKGNNLLSKSSSSSSITQPPKSYVSGYIDLPTPEHVESLLNKMSRYLINLPDDALKLKNVVQQMQQIIEIFSYRPLKEQVIDRLHDVRIQTVEADIRQILAECLLMLGEDIVSENDEDDQFIYYEDSEQREEDDNEDDDNINNQVIMIINLPRSEGGYLAYWMLFVSILAIFNTIQNFLTLSLTKRVYSARPNQVTKLTSRTFATWTFLSAIVRIYAAYNITDVKTATISAGWISPIIIA</sequence>
<evidence type="ECO:0000256" key="12">
    <source>
        <dbReference type="ARBA" id="ARBA00023221"/>
    </source>
</evidence>
<evidence type="ECO:0000256" key="13">
    <source>
        <dbReference type="SAM" id="Phobius"/>
    </source>
</evidence>
<evidence type="ECO:0000256" key="4">
    <source>
        <dbReference type="ARBA" id="ARBA00022692"/>
    </source>
</evidence>
<protein>
    <submittedName>
        <fullName evidence="15">4007_t:CDS:1</fullName>
    </submittedName>
</protein>
<keyword evidence="8" id="KW-0756">Sterol biosynthesis</keyword>
<evidence type="ECO:0000259" key="14">
    <source>
        <dbReference type="Pfam" id="PF13519"/>
    </source>
</evidence>
<comment type="similarity">
    <text evidence="2">Belongs to the ERG28 family.</text>
</comment>
<dbReference type="PANTHER" id="PTHR15451:SF19">
    <property type="entry name" value="ERGOSTEROL BIOSYNTHETIC PROTEIN 28 HOMOLOG"/>
    <property type="match status" value="1"/>
</dbReference>
<gene>
    <name evidence="15" type="ORF">FCALED_LOCUS13448</name>
</gene>
<evidence type="ECO:0000256" key="2">
    <source>
        <dbReference type="ARBA" id="ARBA00005377"/>
    </source>
</evidence>
<keyword evidence="16" id="KW-1185">Reference proteome</keyword>
<keyword evidence="3" id="KW-0444">Lipid biosynthesis</keyword>
<dbReference type="GO" id="GO:0030674">
    <property type="term" value="F:protein-macromolecule adaptor activity"/>
    <property type="evidence" value="ECO:0007669"/>
    <property type="project" value="TreeGrafter"/>
</dbReference>
<evidence type="ECO:0000256" key="3">
    <source>
        <dbReference type="ARBA" id="ARBA00022516"/>
    </source>
</evidence>
<evidence type="ECO:0000313" key="16">
    <source>
        <dbReference type="Proteomes" id="UP000789570"/>
    </source>
</evidence>
<evidence type="ECO:0000256" key="9">
    <source>
        <dbReference type="ARBA" id="ARBA00023098"/>
    </source>
</evidence>
<keyword evidence="11" id="KW-1207">Sterol metabolism</keyword>
<dbReference type="GO" id="GO:0005789">
    <property type="term" value="C:endoplasmic reticulum membrane"/>
    <property type="evidence" value="ECO:0007669"/>
    <property type="project" value="UniProtKB-SubCell"/>
</dbReference>
<dbReference type="Pfam" id="PF03694">
    <property type="entry name" value="Erg28"/>
    <property type="match status" value="1"/>
</dbReference>
<proteinExistence type="inferred from homology"/>
<dbReference type="OrthoDB" id="2374335at2759"/>
<keyword evidence="10 13" id="KW-0472">Membrane</keyword>
<dbReference type="Proteomes" id="UP000789570">
    <property type="component" value="Unassembled WGS sequence"/>
</dbReference>